<dbReference type="InterPro" id="IPR005467">
    <property type="entry name" value="His_kinase_dom"/>
</dbReference>
<dbReference type="PROSITE" id="PS50112">
    <property type="entry name" value="PAS"/>
    <property type="match status" value="2"/>
</dbReference>
<dbReference type="PATRIC" id="fig|1183438.3.peg.634"/>
<dbReference type="Pfam" id="PF02518">
    <property type="entry name" value="HATPase_c"/>
    <property type="match status" value="1"/>
</dbReference>
<evidence type="ECO:0000313" key="6">
    <source>
        <dbReference type="EMBL" id="AGY56881.1"/>
    </source>
</evidence>
<evidence type="ECO:0000313" key="7">
    <source>
        <dbReference type="Proteomes" id="UP000017396"/>
    </source>
</evidence>
<dbReference type="SUPFAM" id="SSF55874">
    <property type="entry name" value="ATPase domain of HSP90 chaperone/DNA topoisomerase II/histidine kinase"/>
    <property type="match status" value="1"/>
</dbReference>
<feature type="domain" description="PAC" evidence="5">
    <location>
        <begin position="474"/>
        <end position="526"/>
    </location>
</feature>
<dbReference type="FunFam" id="3.30.450.20:FF:000155">
    <property type="entry name" value="Sensor histidine kinase TodS"/>
    <property type="match status" value="1"/>
</dbReference>
<evidence type="ECO:0000256" key="1">
    <source>
        <dbReference type="ARBA" id="ARBA00022777"/>
    </source>
</evidence>
<keyword evidence="7" id="KW-1185">Reference proteome</keyword>
<dbReference type="InterPro" id="IPR001610">
    <property type="entry name" value="PAC"/>
</dbReference>
<evidence type="ECO:0000259" key="4">
    <source>
        <dbReference type="PROSITE" id="PS50112"/>
    </source>
</evidence>
<organism evidence="6 7">
    <name type="scientific">Gloeobacter kilaueensis (strain ATCC BAA-2537 / CCAP 1431/1 / ULC 316 / JS1)</name>
    <dbReference type="NCBI Taxonomy" id="1183438"/>
    <lineage>
        <taxon>Bacteria</taxon>
        <taxon>Bacillati</taxon>
        <taxon>Cyanobacteriota</taxon>
        <taxon>Cyanophyceae</taxon>
        <taxon>Gloeobacterales</taxon>
        <taxon>Gloeobacteraceae</taxon>
        <taxon>Gloeobacter</taxon>
    </lineage>
</organism>
<dbReference type="Pfam" id="PF08448">
    <property type="entry name" value="PAS_4"/>
    <property type="match status" value="2"/>
</dbReference>
<dbReference type="KEGG" id="glj:GKIL_0635"/>
<keyword evidence="2" id="KW-0175">Coiled coil</keyword>
<dbReference type="InterPro" id="IPR011495">
    <property type="entry name" value="Sig_transdc_His_kin_sub2_dim/P"/>
</dbReference>
<dbReference type="PROSITE" id="PS50109">
    <property type="entry name" value="HIS_KIN"/>
    <property type="match status" value="1"/>
</dbReference>
<dbReference type="RefSeq" id="WP_023171922.1">
    <property type="nucleotide sequence ID" value="NC_022600.1"/>
</dbReference>
<feature type="domain" description="PAS" evidence="4">
    <location>
        <begin position="88"/>
        <end position="143"/>
    </location>
</feature>
<dbReference type="PANTHER" id="PTHR43065">
    <property type="entry name" value="SENSOR HISTIDINE KINASE"/>
    <property type="match status" value="1"/>
</dbReference>
<reference evidence="6 7" key="1">
    <citation type="journal article" date="2013" name="PLoS ONE">
        <title>Cultivation and Complete Genome Sequencing of Gloeobacter kilaueensis sp. nov., from a Lava Cave in Kilauea Caldera, Hawai'i.</title>
        <authorList>
            <person name="Saw J.H."/>
            <person name="Schatz M."/>
            <person name="Brown M.V."/>
            <person name="Kunkel D.D."/>
            <person name="Foster J.S."/>
            <person name="Shick H."/>
            <person name="Christensen S."/>
            <person name="Hou S."/>
            <person name="Wan X."/>
            <person name="Donachie S.P."/>
        </authorList>
    </citation>
    <scope>NUCLEOTIDE SEQUENCE [LARGE SCALE GENOMIC DNA]</scope>
    <source>
        <strain evidence="7">JS</strain>
    </source>
</reference>
<dbReference type="InterPro" id="IPR035965">
    <property type="entry name" value="PAS-like_dom_sf"/>
</dbReference>
<dbReference type="InterPro" id="IPR013655">
    <property type="entry name" value="PAS_fold_3"/>
</dbReference>
<dbReference type="PANTHER" id="PTHR43065:SF23">
    <property type="entry name" value="SENSOR HISTIDINE KINASE PDTAS"/>
    <property type="match status" value="1"/>
</dbReference>
<dbReference type="InterPro" id="IPR003594">
    <property type="entry name" value="HATPase_dom"/>
</dbReference>
<dbReference type="Gene3D" id="3.30.450.20">
    <property type="entry name" value="PAS domain"/>
    <property type="match status" value="3"/>
</dbReference>
<dbReference type="SMART" id="SM00091">
    <property type="entry name" value="PAS"/>
    <property type="match status" value="2"/>
</dbReference>
<gene>
    <name evidence="6" type="ORF">GKIL_0635</name>
</gene>
<dbReference type="SUPFAM" id="SSF55785">
    <property type="entry name" value="PYP-like sensor domain (PAS domain)"/>
    <property type="match status" value="3"/>
</dbReference>
<protein>
    <submittedName>
        <fullName evidence="6">Signal transduction histidine kinase</fullName>
    </submittedName>
</protein>
<dbReference type="eggNOG" id="COG3920">
    <property type="taxonomic scope" value="Bacteria"/>
</dbReference>
<evidence type="ECO:0000259" key="5">
    <source>
        <dbReference type="PROSITE" id="PS50113"/>
    </source>
</evidence>
<dbReference type="STRING" id="1183438.GKIL_0635"/>
<dbReference type="Proteomes" id="UP000017396">
    <property type="component" value="Chromosome"/>
</dbReference>
<dbReference type="InterPro" id="IPR036890">
    <property type="entry name" value="HATPase_C_sf"/>
</dbReference>
<dbReference type="OrthoDB" id="9758522at2"/>
<dbReference type="InterPro" id="IPR000014">
    <property type="entry name" value="PAS"/>
</dbReference>
<dbReference type="GO" id="GO:0016301">
    <property type="term" value="F:kinase activity"/>
    <property type="evidence" value="ECO:0007669"/>
    <property type="project" value="UniProtKB-KW"/>
</dbReference>
<dbReference type="eggNOG" id="COG3829">
    <property type="taxonomic scope" value="Bacteria"/>
</dbReference>
<dbReference type="Pfam" id="PF08447">
    <property type="entry name" value="PAS_3"/>
    <property type="match status" value="1"/>
</dbReference>
<dbReference type="Gene3D" id="3.30.565.10">
    <property type="entry name" value="Histidine kinase-like ATPase, C-terminal domain"/>
    <property type="match status" value="1"/>
</dbReference>
<dbReference type="AlphaFoldDB" id="U5QDC7"/>
<dbReference type="EMBL" id="CP003587">
    <property type="protein sequence ID" value="AGY56881.1"/>
    <property type="molecule type" value="Genomic_DNA"/>
</dbReference>
<dbReference type="SMART" id="SM00086">
    <property type="entry name" value="PAC"/>
    <property type="match status" value="3"/>
</dbReference>
<evidence type="ECO:0000259" key="3">
    <source>
        <dbReference type="PROSITE" id="PS50109"/>
    </source>
</evidence>
<name>U5QDC7_GLOK1</name>
<dbReference type="SMART" id="SM00387">
    <property type="entry name" value="HATPase_c"/>
    <property type="match status" value="1"/>
</dbReference>
<dbReference type="HOGENOM" id="CLU_000445_114_57_3"/>
<feature type="domain" description="PAC" evidence="5">
    <location>
        <begin position="162"/>
        <end position="214"/>
    </location>
</feature>
<keyword evidence="1 6" id="KW-0808">Transferase</keyword>
<keyword evidence="1 6" id="KW-0418">Kinase</keyword>
<sequence length="763" mass="85679">MVNRKRGPSGAGGCHDKEAQRRVSFTLTPTALAGLEALALKQGYVSGSEFLESLGQEAHQNTGRQAPAFASWMDLTVRTCAEAMVRESEQRFRDTFEQAAIGIAHVGPDGSWLRVNRRLCEIVDRSPEELLALTFQAITHPDDLDGDLEQAGRLAAGEIDSYSLEKRYLRKDGTQVWIRLTASAARDGEGRLSYFIATVEDIDRRKQTEAQLERISKDLVRRLEESEALFNVIPIGVCVAEDPFCHRMRTNLATERLLGITSQTNASYTPPEGSPPPPFQLFREGRKLEGHELPMQVAATQNRRIEDWECEVLRPDGSRVHLSCNAAPLLDTSGRVCGVVGAFVEITERKRTAEQLQAWNDTLETEVRERTVQLKHLNQRLQDKIADLQHTQRQLRESERRFAAIFNQTYQFVGLLDTEGTLLEANQTALDFGGLTREEVLGRPFWEAGWWALSEQTRCRLREAITKAATGEFVRYEVDVLGKAGTIATIDFSLKPLADEVGQIVLLIPEGRDITERKQVERQMLLSLQEKELLLREIHHRVKNNLQVIASLLRLQSYKFTDGQLVSAFAECQQRIQAMALIHQHLYQSVSLARVEFRSYLSELVGSLFRAYSVCPGHIHLLQDVAQVPVSLDVAVPLGLILNELVSNALKYAFPEEQQGQLQVQLHIVGDNICRLIFSDNGVGLPESLDWRSTPSLGLQLVRLLVEQLEGELAVYREGGTRFEITFSLLVKGGEQHECQNLDCRGRAAGGGGHPPEHRSFWL</sequence>
<dbReference type="InterPro" id="IPR000700">
    <property type="entry name" value="PAS-assoc_C"/>
</dbReference>
<feature type="coiled-coil region" evidence="2">
    <location>
        <begin position="360"/>
        <end position="401"/>
    </location>
</feature>
<dbReference type="PROSITE" id="PS50113">
    <property type="entry name" value="PAC"/>
    <property type="match status" value="3"/>
</dbReference>
<dbReference type="CDD" id="cd00130">
    <property type="entry name" value="PAS"/>
    <property type="match status" value="2"/>
</dbReference>
<feature type="domain" description="PAC" evidence="5">
    <location>
        <begin position="306"/>
        <end position="358"/>
    </location>
</feature>
<feature type="domain" description="Histidine kinase" evidence="3">
    <location>
        <begin position="537"/>
        <end position="731"/>
    </location>
</feature>
<evidence type="ECO:0000256" key="2">
    <source>
        <dbReference type="SAM" id="Coils"/>
    </source>
</evidence>
<accession>U5QDC7</accession>
<dbReference type="NCBIfam" id="TIGR00229">
    <property type="entry name" value="sensory_box"/>
    <property type="match status" value="3"/>
</dbReference>
<proteinExistence type="predicted"/>
<feature type="domain" description="PAS" evidence="4">
    <location>
        <begin position="398"/>
        <end position="443"/>
    </location>
</feature>
<dbReference type="Pfam" id="PF07568">
    <property type="entry name" value="HisKA_2"/>
    <property type="match status" value="1"/>
</dbReference>
<dbReference type="InterPro" id="IPR013656">
    <property type="entry name" value="PAS_4"/>
</dbReference>